<dbReference type="KEGG" id="mru:mru_1039"/>
<dbReference type="PRINTS" id="PR00446">
    <property type="entry name" value="HYDRGNUPTAKE"/>
</dbReference>
<dbReference type="OrthoDB" id="44145at2157"/>
<evidence type="ECO:0000313" key="5">
    <source>
        <dbReference type="EMBL" id="ADC46890.1"/>
    </source>
</evidence>
<sequence length="174" mass="19498">MLNLDEISENIDLFLEDCSSLIVLGIGNDIRGDDGLGPYIINQLTDLKENLSLKEPQSLENVHLLNGGSVPENFTGLIKRIDPSHIIIIDATLMNEEPGFIKIVNKEDISNVSISTHSMSLSYLVKYLEIEIDFKLIFIGIQPKDMDLTFELTDTIKNSSDTLVDLLFSKFLKI</sequence>
<dbReference type="PANTHER" id="PTHR30302:SF1">
    <property type="entry name" value="HYDROGENASE 2 MATURATION PROTEASE"/>
    <property type="match status" value="1"/>
</dbReference>
<dbReference type="MEROPS" id="A31.003"/>
<dbReference type="GeneID" id="8770691"/>
<dbReference type="RefSeq" id="WP_012955840.1">
    <property type="nucleotide sequence ID" value="NC_013790.1"/>
</dbReference>
<dbReference type="GO" id="GO:0004190">
    <property type="term" value="F:aspartic-type endopeptidase activity"/>
    <property type="evidence" value="ECO:0007669"/>
    <property type="project" value="UniProtKB-KW"/>
</dbReference>
<evidence type="ECO:0000256" key="3">
    <source>
        <dbReference type="ARBA" id="ARBA00022750"/>
    </source>
</evidence>
<dbReference type="PATRIC" id="fig|634498.28.peg.1038"/>
<keyword evidence="2 5" id="KW-0645">Protease</keyword>
<protein>
    <submittedName>
        <fullName evidence="5">Hydrogenase maturation protease HycI</fullName>
        <ecNumber evidence="5">3.4.23.-</ecNumber>
    </submittedName>
</protein>
<dbReference type="InterPro" id="IPR004420">
    <property type="entry name" value="Pept_A31_hyd_mat_HycI"/>
</dbReference>
<dbReference type="GO" id="GO:0016485">
    <property type="term" value="P:protein processing"/>
    <property type="evidence" value="ECO:0007669"/>
    <property type="project" value="TreeGrafter"/>
</dbReference>
<evidence type="ECO:0000256" key="2">
    <source>
        <dbReference type="ARBA" id="ARBA00022670"/>
    </source>
</evidence>
<evidence type="ECO:0000256" key="4">
    <source>
        <dbReference type="ARBA" id="ARBA00022801"/>
    </source>
</evidence>
<dbReference type="PANTHER" id="PTHR30302">
    <property type="entry name" value="HYDROGENASE 1 MATURATION PROTEASE"/>
    <property type="match status" value="1"/>
</dbReference>
<dbReference type="InterPro" id="IPR000671">
    <property type="entry name" value="Peptidase_A31"/>
</dbReference>
<reference evidence="5 6" key="1">
    <citation type="journal article" date="2010" name="PLoS ONE">
        <title>The genome sequence of the rumen methanogen Methanobrevibacter ruminantium reveals new possibilities for controlling ruminant methane emissions.</title>
        <authorList>
            <person name="Leahy S.C."/>
            <person name="Kelly W.J."/>
            <person name="Altermann E."/>
            <person name="Ronimus R.S."/>
            <person name="Yeoman C.J."/>
            <person name="Pacheco D.M."/>
            <person name="Li D."/>
            <person name="Kong Z."/>
            <person name="McTavish S."/>
            <person name="Sang C."/>
            <person name="Lambie S.C."/>
            <person name="Janssen P.H."/>
            <person name="Dey D."/>
            <person name="Attwood G.T."/>
        </authorList>
    </citation>
    <scope>NUCLEOTIDE SEQUENCE [LARGE SCALE GENOMIC DNA]</scope>
    <source>
        <strain evidence="6">ATCC 35063 / DSM 1093 / JCM 13430 / OCM 146 / M1</strain>
    </source>
</reference>
<dbReference type="Proteomes" id="UP000008680">
    <property type="component" value="Chromosome"/>
</dbReference>
<keyword evidence="4 5" id="KW-0378">Hydrolase</keyword>
<dbReference type="Gene3D" id="3.40.50.1450">
    <property type="entry name" value="HybD-like"/>
    <property type="match status" value="1"/>
</dbReference>
<keyword evidence="3" id="KW-0064">Aspartyl protease</keyword>
<organism evidence="5 6">
    <name type="scientific">Methanobrevibacter ruminantium (strain ATCC 35063 / DSM 1093 / JCM 13430 / OCM 146 / M1)</name>
    <name type="common">Methanobacterium ruminantium</name>
    <dbReference type="NCBI Taxonomy" id="634498"/>
    <lineage>
        <taxon>Archaea</taxon>
        <taxon>Methanobacteriati</taxon>
        <taxon>Methanobacteriota</taxon>
        <taxon>Methanomada group</taxon>
        <taxon>Methanobacteria</taxon>
        <taxon>Methanobacteriales</taxon>
        <taxon>Methanobacteriaceae</taxon>
        <taxon>Methanobrevibacter</taxon>
    </lineage>
</organism>
<dbReference type="NCBIfam" id="TIGR00142">
    <property type="entry name" value="hycI"/>
    <property type="match status" value="1"/>
</dbReference>
<gene>
    <name evidence="5" type="primary">hycI</name>
    <name evidence="5" type="ordered locus">mru_1039</name>
</gene>
<proteinExistence type="inferred from homology"/>
<name>D3E2X9_METRM</name>
<dbReference type="STRING" id="634498.mru_1039"/>
<accession>D3E2X9</accession>
<dbReference type="HOGENOM" id="CLU_099037_4_1_2"/>
<dbReference type="AlphaFoldDB" id="D3E2X9"/>
<dbReference type="InterPro" id="IPR023430">
    <property type="entry name" value="Pept_HybD-like_dom_sf"/>
</dbReference>
<comment type="similarity">
    <text evidence="1">Belongs to the peptidase A31 family.</text>
</comment>
<dbReference type="eggNOG" id="arCOG04429">
    <property type="taxonomic scope" value="Archaea"/>
</dbReference>
<dbReference type="Pfam" id="PF01750">
    <property type="entry name" value="HycI"/>
    <property type="match status" value="1"/>
</dbReference>
<evidence type="ECO:0000313" key="6">
    <source>
        <dbReference type="Proteomes" id="UP000008680"/>
    </source>
</evidence>
<dbReference type="CDD" id="cd06067">
    <property type="entry name" value="H2MP_MemB-H2evol"/>
    <property type="match status" value="1"/>
</dbReference>
<keyword evidence="6" id="KW-1185">Reference proteome</keyword>
<evidence type="ECO:0000256" key="1">
    <source>
        <dbReference type="ARBA" id="ARBA00006814"/>
    </source>
</evidence>
<dbReference type="EC" id="3.4.23.-" evidence="5"/>
<dbReference type="EMBL" id="CP001719">
    <property type="protein sequence ID" value="ADC46890.1"/>
    <property type="molecule type" value="Genomic_DNA"/>
</dbReference>
<dbReference type="SUPFAM" id="SSF53163">
    <property type="entry name" value="HybD-like"/>
    <property type="match status" value="1"/>
</dbReference>
<dbReference type="GO" id="GO:0008047">
    <property type="term" value="F:enzyme activator activity"/>
    <property type="evidence" value="ECO:0007669"/>
    <property type="project" value="InterPro"/>
</dbReference>
<dbReference type="NCBIfam" id="TIGR00072">
    <property type="entry name" value="hydrog_prot"/>
    <property type="match status" value="1"/>
</dbReference>